<evidence type="ECO:0000313" key="5">
    <source>
        <dbReference type="EMBL" id="JAS69806.1"/>
    </source>
</evidence>
<dbReference type="InterPro" id="IPR001360">
    <property type="entry name" value="Glyco_hydro_1"/>
</dbReference>
<feature type="non-terminal residue" evidence="5">
    <location>
        <position position="1"/>
    </location>
</feature>
<dbReference type="InterPro" id="IPR017853">
    <property type="entry name" value="GH"/>
</dbReference>
<dbReference type="Gene3D" id="3.20.20.80">
    <property type="entry name" value="Glycosidases"/>
    <property type="match status" value="1"/>
</dbReference>
<name>A0A1B6H556_9HEMI</name>
<gene>
    <name evidence="5" type="ORF">g.22585</name>
</gene>
<dbReference type="GO" id="GO:0005975">
    <property type="term" value="P:carbohydrate metabolic process"/>
    <property type="evidence" value="ECO:0007669"/>
    <property type="project" value="InterPro"/>
</dbReference>
<evidence type="ECO:0000256" key="2">
    <source>
        <dbReference type="ARBA" id="ARBA00022801"/>
    </source>
</evidence>
<keyword evidence="2" id="KW-0378">Hydrolase</keyword>
<organism evidence="5">
    <name type="scientific">Homalodisca liturata</name>
    <dbReference type="NCBI Taxonomy" id="320908"/>
    <lineage>
        <taxon>Eukaryota</taxon>
        <taxon>Metazoa</taxon>
        <taxon>Ecdysozoa</taxon>
        <taxon>Arthropoda</taxon>
        <taxon>Hexapoda</taxon>
        <taxon>Insecta</taxon>
        <taxon>Pterygota</taxon>
        <taxon>Neoptera</taxon>
        <taxon>Paraneoptera</taxon>
        <taxon>Hemiptera</taxon>
        <taxon>Auchenorrhyncha</taxon>
        <taxon>Membracoidea</taxon>
        <taxon>Cicadellidae</taxon>
        <taxon>Cicadellinae</taxon>
        <taxon>Proconiini</taxon>
        <taxon>Homalodisca</taxon>
    </lineage>
</organism>
<keyword evidence="3" id="KW-0326">Glycosidase</keyword>
<dbReference type="SUPFAM" id="SSF51445">
    <property type="entry name" value="(Trans)glycosidases"/>
    <property type="match status" value="1"/>
</dbReference>
<dbReference type="EMBL" id="GECU01037900">
    <property type="protein sequence ID" value="JAS69806.1"/>
    <property type="molecule type" value="Transcribed_RNA"/>
</dbReference>
<comment type="similarity">
    <text evidence="1 4">Belongs to the glycosyl hydrolase 1 family.</text>
</comment>
<dbReference type="PANTHER" id="PTHR10353">
    <property type="entry name" value="GLYCOSYL HYDROLASE"/>
    <property type="match status" value="1"/>
</dbReference>
<evidence type="ECO:0000256" key="4">
    <source>
        <dbReference type="RuleBase" id="RU003690"/>
    </source>
</evidence>
<protein>
    <submittedName>
        <fullName evidence="5">Uncharacterized protein</fullName>
    </submittedName>
</protein>
<feature type="non-terminal residue" evidence="5">
    <location>
        <position position="167"/>
    </location>
</feature>
<accession>A0A1B6H556</accession>
<evidence type="ECO:0000256" key="1">
    <source>
        <dbReference type="ARBA" id="ARBA00010838"/>
    </source>
</evidence>
<proteinExistence type="inferred from homology"/>
<dbReference type="AlphaFoldDB" id="A0A1B6H556"/>
<sequence>AYRIYQAIYKPLQQGRVGIAVAVPNIVPLLPDSAEDTVAAYRFKEFLVGMFTHPVFSREGNHPLIVRERVDRNSKIEGRNTSRLPPFTPEEVQYIRGSYDFFGLNHYLTLFVNNSGENGGSAREQDSGSMYRKMEPIPSGLRTVLNWIKTEYGNLPVFVTENGCNDI</sequence>
<dbReference type="Pfam" id="PF00232">
    <property type="entry name" value="Glyco_hydro_1"/>
    <property type="match status" value="1"/>
</dbReference>
<evidence type="ECO:0000256" key="3">
    <source>
        <dbReference type="ARBA" id="ARBA00023295"/>
    </source>
</evidence>
<dbReference type="PANTHER" id="PTHR10353:SF36">
    <property type="entry name" value="LP05116P"/>
    <property type="match status" value="1"/>
</dbReference>
<dbReference type="GO" id="GO:0008422">
    <property type="term" value="F:beta-glucosidase activity"/>
    <property type="evidence" value="ECO:0007669"/>
    <property type="project" value="TreeGrafter"/>
</dbReference>
<reference evidence="5" key="1">
    <citation type="submission" date="2015-11" db="EMBL/GenBank/DDBJ databases">
        <title>De novo transcriptome assembly of four potential Pierce s Disease insect vectors from Arizona vineyards.</title>
        <authorList>
            <person name="Tassone E.E."/>
        </authorList>
    </citation>
    <scope>NUCLEOTIDE SEQUENCE</scope>
</reference>